<dbReference type="Pfam" id="PF00098">
    <property type="entry name" value="zf-CCHC"/>
    <property type="match status" value="1"/>
</dbReference>
<evidence type="ECO:0000256" key="2">
    <source>
        <dbReference type="PROSITE-ProRule" id="PRU00047"/>
    </source>
</evidence>
<evidence type="ECO:0000256" key="3">
    <source>
        <dbReference type="SAM" id="MobiDB-lite"/>
    </source>
</evidence>
<dbReference type="PaxDb" id="67767-A0A0J7KA52"/>
<gene>
    <name evidence="5" type="ORF">RF55_13713</name>
</gene>
<dbReference type="Pfam" id="PF25597">
    <property type="entry name" value="SH3_retrovirus"/>
    <property type="match status" value="1"/>
</dbReference>
<dbReference type="SUPFAM" id="SSF56672">
    <property type="entry name" value="DNA/RNA polymerases"/>
    <property type="match status" value="1"/>
</dbReference>
<dbReference type="GO" id="GO:0008270">
    <property type="term" value="F:zinc ion binding"/>
    <property type="evidence" value="ECO:0007669"/>
    <property type="project" value="UniProtKB-KW"/>
</dbReference>
<organism evidence="5 6">
    <name type="scientific">Lasius niger</name>
    <name type="common">Black garden ant</name>
    <dbReference type="NCBI Taxonomy" id="67767"/>
    <lineage>
        <taxon>Eukaryota</taxon>
        <taxon>Metazoa</taxon>
        <taxon>Ecdysozoa</taxon>
        <taxon>Arthropoda</taxon>
        <taxon>Hexapoda</taxon>
        <taxon>Insecta</taxon>
        <taxon>Pterygota</taxon>
        <taxon>Neoptera</taxon>
        <taxon>Endopterygota</taxon>
        <taxon>Hymenoptera</taxon>
        <taxon>Apocrita</taxon>
        <taxon>Aculeata</taxon>
        <taxon>Formicoidea</taxon>
        <taxon>Formicidae</taxon>
        <taxon>Formicinae</taxon>
        <taxon>Lasius</taxon>
        <taxon>Lasius</taxon>
    </lineage>
</organism>
<evidence type="ECO:0000259" key="4">
    <source>
        <dbReference type="PROSITE" id="PS50158"/>
    </source>
</evidence>
<dbReference type="STRING" id="67767.A0A0J7KA52"/>
<feature type="compositionally biased region" description="Acidic residues" evidence="3">
    <location>
        <begin position="341"/>
        <end position="358"/>
    </location>
</feature>
<dbReference type="PROSITE" id="PS50158">
    <property type="entry name" value="ZF_CCHC"/>
    <property type="match status" value="2"/>
</dbReference>
<comment type="caution">
    <text evidence="5">The sequence shown here is derived from an EMBL/GenBank/DDBJ whole genome shotgun (WGS) entry which is preliminary data.</text>
</comment>
<reference evidence="5 6" key="1">
    <citation type="submission" date="2015-04" db="EMBL/GenBank/DDBJ databases">
        <title>Lasius niger genome sequencing.</title>
        <authorList>
            <person name="Konorov E.A."/>
            <person name="Nikitin M.A."/>
            <person name="Kirill M.V."/>
            <person name="Chang P."/>
        </authorList>
    </citation>
    <scope>NUCLEOTIDE SEQUENCE [LARGE SCALE GENOMIC DNA]</scope>
    <source>
        <tissue evidence="5">Whole</tissue>
    </source>
</reference>
<keyword evidence="1" id="KW-0064">Aspartyl protease</keyword>
<dbReference type="GO" id="GO:0071897">
    <property type="term" value="P:DNA biosynthetic process"/>
    <property type="evidence" value="ECO:0007669"/>
    <property type="project" value="UniProtKB-ARBA"/>
</dbReference>
<feature type="domain" description="CCHC-type" evidence="4">
    <location>
        <begin position="43"/>
        <end position="58"/>
    </location>
</feature>
<dbReference type="Pfam" id="PF07727">
    <property type="entry name" value="RVT_2"/>
    <property type="match status" value="1"/>
</dbReference>
<dbReference type="Proteomes" id="UP000036403">
    <property type="component" value="Unassembled WGS sequence"/>
</dbReference>
<dbReference type="InterPro" id="IPR057670">
    <property type="entry name" value="SH3_retrovirus"/>
</dbReference>
<evidence type="ECO:0000313" key="6">
    <source>
        <dbReference type="Proteomes" id="UP000036403"/>
    </source>
</evidence>
<evidence type="ECO:0000256" key="1">
    <source>
        <dbReference type="ARBA" id="ARBA00022750"/>
    </source>
</evidence>
<dbReference type="OrthoDB" id="8195427at2759"/>
<dbReference type="InterPro" id="IPR043502">
    <property type="entry name" value="DNA/RNA_pol_sf"/>
</dbReference>
<dbReference type="InterPro" id="IPR054722">
    <property type="entry name" value="PolX-like_BBD"/>
</dbReference>
<dbReference type="InterPro" id="IPR036875">
    <property type="entry name" value="Znf_CCHC_sf"/>
</dbReference>
<evidence type="ECO:0000313" key="5">
    <source>
        <dbReference type="EMBL" id="KMQ87101.1"/>
    </source>
</evidence>
<dbReference type="InterPro" id="IPR013103">
    <property type="entry name" value="RVT_2"/>
</dbReference>
<feature type="compositionally biased region" description="Acidic residues" evidence="3">
    <location>
        <begin position="365"/>
        <end position="384"/>
    </location>
</feature>
<accession>A0A0J7KA52</accession>
<dbReference type="PANTHER" id="PTHR47592">
    <property type="entry name" value="PBF68 PROTEIN"/>
    <property type="match status" value="1"/>
</dbReference>
<dbReference type="AlphaFoldDB" id="A0A0J7KA52"/>
<protein>
    <submittedName>
        <fullName evidence="5">Transposon unclassified</fullName>
    </submittedName>
</protein>
<dbReference type="Pfam" id="PF22936">
    <property type="entry name" value="Pol_BBD"/>
    <property type="match status" value="1"/>
</dbReference>
<keyword evidence="2" id="KW-0479">Metal-binding</keyword>
<dbReference type="InterPro" id="IPR001878">
    <property type="entry name" value="Znf_CCHC"/>
</dbReference>
<dbReference type="Gene3D" id="4.10.60.10">
    <property type="entry name" value="Zinc finger, CCHC-type"/>
    <property type="match status" value="1"/>
</dbReference>
<dbReference type="PANTHER" id="PTHR47592:SF27">
    <property type="entry name" value="OS08G0421700 PROTEIN"/>
    <property type="match status" value="1"/>
</dbReference>
<feature type="domain" description="CCHC-type" evidence="4">
    <location>
        <begin position="18"/>
        <end position="34"/>
    </location>
</feature>
<keyword evidence="2" id="KW-0863">Zinc-finger</keyword>
<dbReference type="GO" id="GO:0003676">
    <property type="term" value="F:nucleic acid binding"/>
    <property type="evidence" value="ECO:0007669"/>
    <property type="project" value="InterPro"/>
</dbReference>
<proteinExistence type="predicted"/>
<dbReference type="SUPFAM" id="SSF57756">
    <property type="entry name" value="Retrovirus zinc finger-like domains"/>
    <property type="match status" value="1"/>
</dbReference>
<dbReference type="EMBL" id="LBMM01010981">
    <property type="protein sequence ID" value="KMQ87101.1"/>
    <property type="molecule type" value="Genomic_DNA"/>
</dbReference>
<keyword evidence="6" id="KW-1185">Reference proteome</keyword>
<dbReference type="SMART" id="SM00343">
    <property type="entry name" value="ZnF_C2HC"/>
    <property type="match status" value="2"/>
</dbReference>
<dbReference type="GO" id="GO:0004190">
    <property type="term" value="F:aspartic-type endopeptidase activity"/>
    <property type="evidence" value="ECO:0007669"/>
    <property type="project" value="UniProtKB-KW"/>
</dbReference>
<feature type="region of interest" description="Disordered" evidence="3">
    <location>
        <begin position="341"/>
        <end position="398"/>
    </location>
</feature>
<keyword evidence="2" id="KW-0862">Zinc</keyword>
<name>A0A0J7KA52_LASNI</name>
<keyword evidence="1" id="KW-0645">Protease</keyword>
<sequence length="620" mass="71222">MDTSEKSVALTAVKKNIKCFKCGHSGHFKKDCKNNSDNQNVKRCYVCNKKGHLKSECRFNSDNSNKKQAKDSKDSNAFIVTVMVDDEQSCYNKWLVDSGASEHMTFDRTLFVSYSTLLNKRSVIIGDGRKLDAVGVGQIVVKAFNGKCYIETTLNNVLHVPDLKMNLFSVASAVNKGYSMKADINKSNVGYSLKDWHEKMAHQNFECVKDILKNNNIKFTGKANTCTECLKGKQHRLLFQRSESSKTGKDFDLKNLQVFGTEAYVHIPKEKRKKWDLKGEKGIFVGYGETTKGYRVYFPEKETVEIKRDVIFVTPEEEENWKEDRQHPICLQDGLILEQMEGGESEQTESSIDDEEESEPRIEEIQETEGESDEEYETPNEEGDIPTNTTRSGRRVRRPQRLNDYKTGFIISLDNEPTSYAEAMRREDADKWKKAVNNELNLLNENNTWTSIYGLKKSPRYWNQTFDEVVSSEGYVKSSKDCCLYTKCNDSVKMFVLLYVDDILLFGNCNTEIRRLKEVLSKSFKMKDMGRITKYLGMNIEQDLEKGITKISQTEYLKNILEIYGMSECKPLSLPIDKNFKFDTLKRNKSESKEIETECKKLIGCLMYAVMGSRPDRSAL</sequence>
<keyword evidence="1" id="KW-0378">Hydrolase</keyword>